<dbReference type="InterPro" id="IPR038765">
    <property type="entry name" value="Papain-like_cys_pep_sf"/>
</dbReference>
<keyword evidence="4" id="KW-0645">Protease</keyword>
<dbReference type="PROSITE" id="PS00973">
    <property type="entry name" value="USP_2"/>
    <property type="match status" value="1"/>
</dbReference>
<dbReference type="PANTHER" id="PTHR24006:SF827">
    <property type="entry name" value="UBIQUITIN CARBOXYL-TERMINAL HYDROLASE 34"/>
    <property type="match status" value="1"/>
</dbReference>
<dbReference type="InterPro" id="IPR011989">
    <property type="entry name" value="ARM-like"/>
</dbReference>
<evidence type="ECO:0000256" key="6">
    <source>
        <dbReference type="ARBA" id="ARBA00022801"/>
    </source>
</evidence>
<feature type="compositionally biased region" description="Basic and acidic residues" evidence="8">
    <location>
        <begin position="165"/>
        <end position="181"/>
    </location>
</feature>
<evidence type="ECO:0000256" key="3">
    <source>
        <dbReference type="ARBA" id="ARBA00012759"/>
    </source>
</evidence>
<feature type="region of interest" description="Disordered" evidence="8">
    <location>
        <begin position="119"/>
        <end position="141"/>
    </location>
</feature>
<keyword evidence="11" id="KW-1185">Reference proteome</keyword>
<keyword evidence="7" id="KW-0788">Thiol protease</keyword>
<dbReference type="Pfam" id="PF12030">
    <property type="entry name" value="DUF3517"/>
    <property type="match status" value="1"/>
</dbReference>
<feature type="compositionally biased region" description="Basic residues" evidence="8">
    <location>
        <begin position="603"/>
        <end position="612"/>
    </location>
</feature>
<feature type="compositionally biased region" description="Low complexity" evidence="8">
    <location>
        <begin position="1499"/>
        <end position="1515"/>
    </location>
</feature>
<evidence type="ECO:0000256" key="7">
    <source>
        <dbReference type="ARBA" id="ARBA00022807"/>
    </source>
</evidence>
<evidence type="ECO:0000256" key="8">
    <source>
        <dbReference type="SAM" id="MobiDB-lite"/>
    </source>
</evidence>
<dbReference type="Gene3D" id="1.25.10.10">
    <property type="entry name" value="Leucine-rich Repeat Variant"/>
    <property type="match status" value="1"/>
</dbReference>
<dbReference type="Proteomes" id="UP000502823">
    <property type="component" value="Unassembled WGS sequence"/>
</dbReference>
<evidence type="ECO:0000256" key="4">
    <source>
        <dbReference type="ARBA" id="ARBA00022670"/>
    </source>
</evidence>
<feature type="compositionally biased region" description="Acidic residues" evidence="8">
    <location>
        <begin position="215"/>
        <end position="226"/>
    </location>
</feature>
<dbReference type="SUPFAM" id="SSF48371">
    <property type="entry name" value="ARM repeat"/>
    <property type="match status" value="2"/>
</dbReference>
<feature type="region of interest" description="Disordered" evidence="8">
    <location>
        <begin position="3426"/>
        <end position="3499"/>
    </location>
</feature>
<evidence type="ECO:0000256" key="1">
    <source>
        <dbReference type="ARBA" id="ARBA00000707"/>
    </source>
</evidence>
<proteinExistence type="inferred from homology"/>
<keyword evidence="5" id="KW-0833">Ubl conjugation pathway</keyword>
<feature type="compositionally biased region" description="Basic and acidic residues" evidence="8">
    <location>
        <begin position="3480"/>
        <end position="3490"/>
    </location>
</feature>
<dbReference type="GO" id="GO:0004843">
    <property type="term" value="F:cysteine-type deubiquitinase activity"/>
    <property type="evidence" value="ECO:0007669"/>
    <property type="project" value="UniProtKB-EC"/>
</dbReference>
<dbReference type="PROSITE" id="PS50235">
    <property type="entry name" value="USP_3"/>
    <property type="match status" value="1"/>
</dbReference>
<feature type="compositionally biased region" description="Polar residues" evidence="8">
    <location>
        <begin position="2332"/>
        <end position="2341"/>
    </location>
</feature>
<feature type="region of interest" description="Disordered" evidence="8">
    <location>
        <begin position="1499"/>
        <end position="1526"/>
    </location>
</feature>
<feature type="compositionally biased region" description="Polar residues" evidence="8">
    <location>
        <begin position="120"/>
        <end position="137"/>
    </location>
</feature>
<dbReference type="InterPro" id="IPR021905">
    <property type="entry name" value="DUF3517"/>
</dbReference>
<organism evidence="10 11">
    <name type="scientific">Coptotermes formosanus</name>
    <name type="common">Formosan subterranean termite</name>
    <dbReference type="NCBI Taxonomy" id="36987"/>
    <lineage>
        <taxon>Eukaryota</taxon>
        <taxon>Metazoa</taxon>
        <taxon>Ecdysozoa</taxon>
        <taxon>Arthropoda</taxon>
        <taxon>Hexapoda</taxon>
        <taxon>Insecta</taxon>
        <taxon>Pterygota</taxon>
        <taxon>Neoptera</taxon>
        <taxon>Polyneoptera</taxon>
        <taxon>Dictyoptera</taxon>
        <taxon>Blattodea</taxon>
        <taxon>Blattoidea</taxon>
        <taxon>Termitoidae</taxon>
        <taxon>Rhinotermitidae</taxon>
        <taxon>Coptotermes</taxon>
    </lineage>
</organism>
<reference evidence="11" key="1">
    <citation type="submission" date="2020-01" db="EMBL/GenBank/DDBJ databases">
        <title>Draft genome sequence of the Termite Coptotermes fromosanus.</title>
        <authorList>
            <person name="Itakura S."/>
            <person name="Yosikawa Y."/>
            <person name="Umezawa K."/>
        </authorList>
    </citation>
    <scope>NUCLEOTIDE SEQUENCE [LARGE SCALE GENOMIC DNA]</scope>
</reference>
<dbReference type="EMBL" id="BLKM01007598">
    <property type="protein sequence ID" value="GFG31072.1"/>
    <property type="molecule type" value="Genomic_DNA"/>
</dbReference>
<feature type="domain" description="USP" evidence="9">
    <location>
        <begin position="1940"/>
        <end position="2302"/>
    </location>
</feature>
<dbReference type="InterPro" id="IPR050164">
    <property type="entry name" value="Peptidase_C19"/>
</dbReference>
<dbReference type="InterPro" id="IPR056850">
    <property type="entry name" value="ARM_UBP34_24_USP9X_Y"/>
</dbReference>
<keyword evidence="6" id="KW-0378">Hydrolase</keyword>
<feature type="compositionally biased region" description="Basic and acidic residues" evidence="8">
    <location>
        <begin position="205"/>
        <end position="214"/>
    </location>
</feature>
<dbReference type="InterPro" id="IPR001394">
    <property type="entry name" value="Peptidase_C19_UCH"/>
</dbReference>
<feature type="region of interest" description="Disordered" evidence="8">
    <location>
        <begin position="725"/>
        <end position="775"/>
    </location>
</feature>
<dbReference type="GO" id="GO:0005634">
    <property type="term" value="C:nucleus"/>
    <property type="evidence" value="ECO:0007669"/>
    <property type="project" value="TreeGrafter"/>
</dbReference>
<dbReference type="InterPro" id="IPR018200">
    <property type="entry name" value="USP_CS"/>
</dbReference>
<comment type="similarity">
    <text evidence="2">Belongs to the peptidase C19 family.</text>
</comment>
<sequence>MHQKVNIENAIELSLPYDLSGSEKNGSSCMLADEGFDEGKVSKESDERPVLRKDEVETVFVYIQSWSQRQCMCCFRDPKNFERFNLITQSILCLAVCQLKELREDLVKAKSLVKNERELSNGSCSDSNKGSDNTLHVQGTVGDAKPEKLKAIITTDCSESSKPVAETDKKERDDLEQKSDQNECGSGDSFKSVVEKVNESQSVRINKDNGKGKEAEEEEEEEEEEEVWSIQEKEKLLHFLSKVFLLNFPLYVAYKHSVQSKLEEISPQEAGNLNVFCDLHDPEIPVYLLRNVCLFCKSGGVHAMTFCFDRQSPETLPVSIAHAIIAIVCNLKLWLNFRSIMQLFVPLRSKVLRYMCNLSDKDLRMPGIKTMADFMWSAVKDPLDSPLTFDKDGLDLAFKYFTSSTLTMRLAGIAQINSHINMFNELCNSESIIEVENVGQNLANWLIENQIISHIFGPNLHVEVIKQSHVILSFLAMECKITNEHTDIIWQAAQLKHCSKQVHDLLPPLIKNLEAGPVLHLYGLLCKLEPKDHTEQSLYLASALIKFIWTSGGTYSQITSEAPFLGLGKTSMIGLKGRHHSSQQSDAHKTPSETSEGPTPCKQARKHKKHVHHDVADAGSSDGKLPSSLKPNENTKSFCRKLDILPNSKYAGGKRQTCSDNEADADAEKSGTEEIPVKLKKKRKKMFRKRKRAKKCALTFLQYGDAVPGKQTLCESGKHCAMQLEECSDEEEGDSGSEEGGTKEDTSMQVTSGTDKQAPKDTKSNALEPDQEVPNVLVREGSTELIQLLDEHSQDSSHDSTQGGVMIELAGLVQGSEFRHSSPHEIHEELMDEMMSGEEGSYSSRMSNKSEKNMADFDGEESGCDDELVQLAAQAHLSPHSLPQHLSNMAFHSRFHQPKLPSRPGMHEVTRICSQFKIENVCKPGSTLLWDLLQDDKIGQLGEGLALEAEKALCNLLCFNTERLIRMKFIEGCLENLANNRSVVVSLRLLPKLFASFQQFRGMDTHQITTWAEREHNMMHCFFNNLKVYTKEGPKSNLYSHQTEIQARLQFLTSVFSPVGSPESFRLSIDQVDTLWSCLATDAQCSDELFSWLLNQAKSKEQHALGMDALKHLYMKKLPSLEPETISMTGLGLFQQLCNLARLATAHLESPVKDVDIVGMNHLWRIALRVNNTDVSMTAIQYLNSYYVGRQLDRESEFVSQCMAHLAAATADLAESEESSLLCIQRALLLLKTHLETFRKRYAYHLRRWALEGQGVGSHVQLMIGDRGCVPLRVVIQPAGMAEKGTLELLSSDYIADLRAEVSKWWETLQVKCASEKNSSASTGSTPVLGSLLTEGPIRMITQGQELTTEFDEKTLQEMGFKDLQMVFISVGASRQQKKRDSLDFPSALPPPPRESLPTLLLLQPQYFEQLFSLMQTLSSMKTSVKGGHQIPHTKAQVLSRRVWDILTLLPTSPILLQGFQQLENSENISLQQLLDPASPQKLMYSLYIVESLSRPSTSVKKSKSSVSSVNNSPTHEGSKESPSAGNWSQMFIQHGGLRHLFDIFMSGTSCMSGGDSSEWQQDCLACLLKLLCQLGVSSEDGDILHEVPDSLRNKRARRFRKGSSDKLVIPKLNEAMLQMMNVDSVMPQLTSILHEASLPRDPNHYKTGFWGRAQVVHYAMALLVSWVHSGEQVRQALFAAPHFPSWLQRLVLEDPEPAVRREVCTALYRLCLGSSSSPVPAVNTGLNVTAHMLSHLLEYLVVAESMRPQKLEALHHPSEDGKEPYGPACRDYFWLLCRLVDSLSDDLVKESIEDPQNCIIDINGLAKKLTDSILAREYLETRHNTVEDDGLIGLLNLMSNVMKHNPPFKTSKEGQDFLSQVFDFLFALPNPRKRYVPKCKSQLSRSSAYDLLVEMVKSCPSNYRQLHEKLLAQHKPGPNSPYPWDYWPHEDGRSDCGYVGLTNLGATCYMASCMQHLYMMPQARTSILQAKCDNNSKHEHTLRELQRMFAYLLESERKAYNPRSFCKVYTMDHQPLNTGEQKDMAEFFIDLVSKLEEMTPELKNLVKTLFGGVISNNVVSLDCEHVSRTLEEFYTVRCQVADMRNLYESLDEVTVKDTLEGDNMYTCSQCGKKVRAEKRACFKKLPHILCFNTMRYTFNMVTMLKEKVNTHFSFPLRLDMSGYVEKHLMPQHYQVAPSNNCDCSKSDVSKHSVEEKEDCEDSDSEDFNECYEYDLIGVTVHTGTADGGHYYSFIRDRTTSNRDKWFLFNDAEVKPFDPNQIAAECFGGEMTSKTYDSVTDKFMDFSFEKTNSAYMLFYEWCSRDGEQRGSKEETSDPECTSPSPAAYPEPKSSSDSGPSLQQQQQQQQNCPTFELSKELEDWIWQDNMHFLKDKNIFEHTYFNFMWQVCGYIPQTLLSQGQDFTEISAQLSTSFFIETFIHAKEKPTMVQWVELLTKQFNASQAACEWFLGHMAHNEWWPVQILIKCPNQMVRQMFQRLCIHVIQSLRSNHAPLYLKTDSDDEGSEELDPRKVGTHSCVTMFVKMLLSLMEHGAKAHLKHLTEYFAFLNEFSKMGEEESQFLISVHAISSMVNFYLGQKAQDYVEVVSEEDEEEDVIPLPTDKYKPASLEKMITLVASLVEKSRGPDHLLQLSTQDFNAIAGGKGFPFLFQQIKDCINLHQTRNLIYALCRWNERLAIHVVSMIFQAITKHTEICQPFFKLLTLITEPTTGPSGLPCFTQLVLQRIWEVAEFCPQSALDWLAVQVPRNKLAHSWVLQSMETWVEHFLLAHNNQRVRSAAAYLLVSLIPSPHFRQGYRSARTLASPHKEMLIASEAQLVLHQVYTILLRLLKPARHYTDIQTHGTMKLTAYFALLTYCVISRTEKLMFGQHFLDLWQLFHPKLSEPSIPVHHNKQALLLFWHHVCIDCPENVQLILQNGHVTKNIAFNYILADHEDQDVVLFNRGMLPAYYGLLRLCCLQSRTFTRQLANHQNLHWAFKNITPHPTQYSAAVDELFKLIQLFVVKFPDSTEQEIHEINNFKKQILQLYLQILDSRSCWATLILAFRSLIDNDDDRIYVIYNGGLQMAFEAKFVEIISQAFHTLHVMYHEATACHVSGDLLELLSILLDLMKCLHVYRENKDVRGVLLGTKEWVEVLRKLATLLNTYNSSEMRASCIEVLKEILLLLPSEVIQVLVPLLSHCHAAFQESHNALPMGPYFPRRGHKLPPLGLKAGTRPSRPMVQMAVPHGQLEAAKGVDPDYDKALLEFYSPYHDFIDAMCRLAINNDCMSEALVNLSAMVGFEGVPLHLTYFPTLWLDIHRAQHVDRKYITMLVSSNYFVDYVEAVLLDERTCLNNPIIYKFLSLYFPKVAAHVLTEQTCNLIENLISSLSDIMSQVNVQSTAYKLNGDLRALALVYDSDVPPSPSEELVSTIDALLAKTKLARKQAVEMDVTDETPSKKRKLSLQKGENEGSRVQPTTSAALGSASTSASSSSSAAGSSKETEPDERSTPVDEQEDTDWLEVLEKTITDLKGLVEKKV</sequence>
<dbReference type="EC" id="3.4.19.12" evidence="3"/>
<dbReference type="InterPro" id="IPR028889">
    <property type="entry name" value="USP"/>
</dbReference>
<comment type="catalytic activity">
    <reaction evidence="1">
        <text>Thiol-dependent hydrolysis of ester, thioester, amide, peptide and isopeptide bonds formed by the C-terminal Gly of ubiquitin (a 76-residue protein attached to proteins as an intracellular targeting signal).</text>
        <dbReference type="EC" id="3.4.19.12"/>
    </reaction>
</comment>
<dbReference type="CDD" id="cd02659">
    <property type="entry name" value="peptidase_C19C"/>
    <property type="match status" value="1"/>
</dbReference>
<feature type="compositionally biased region" description="Acidic residues" evidence="8">
    <location>
        <begin position="726"/>
        <end position="737"/>
    </location>
</feature>
<protein>
    <recommendedName>
        <fullName evidence="3">ubiquitinyl hydrolase 1</fullName>
        <ecNumber evidence="3">3.4.19.12</ecNumber>
    </recommendedName>
</protein>
<dbReference type="PROSITE" id="PS00972">
    <property type="entry name" value="USP_1"/>
    <property type="match status" value="1"/>
</dbReference>
<evidence type="ECO:0000313" key="11">
    <source>
        <dbReference type="Proteomes" id="UP000502823"/>
    </source>
</evidence>
<dbReference type="GO" id="GO:0006508">
    <property type="term" value="P:proteolysis"/>
    <property type="evidence" value="ECO:0007669"/>
    <property type="project" value="UniProtKB-KW"/>
</dbReference>
<dbReference type="GO" id="GO:0016579">
    <property type="term" value="P:protein deubiquitination"/>
    <property type="evidence" value="ECO:0007669"/>
    <property type="project" value="InterPro"/>
</dbReference>
<feature type="region of interest" description="Disordered" evidence="8">
    <location>
        <begin position="2308"/>
        <end position="2352"/>
    </location>
</feature>
<feature type="region of interest" description="Disordered" evidence="8">
    <location>
        <begin position="157"/>
        <end position="226"/>
    </location>
</feature>
<dbReference type="InParanoid" id="A0A6L2PIU4"/>
<evidence type="ECO:0000313" key="10">
    <source>
        <dbReference type="EMBL" id="GFG31072.1"/>
    </source>
</evidence>
<dbReference type="PANTHER" id="PTHR24006">
    <property type="entry name" value="UBIQUITIN CARBOXYL-TERMINAL HYDROLASE"/>
    <property type="match status" value="1"/>
</dbReference>
<accession>A0A6L2PIU4</accession>
<feature type="region of interest" description="Disordered" evidence="8">
    <location>
        <begin position="575"/>
        <end position="634"/>
    </location>
</feature>
<dbReference type="Pfam" id="PF25010">
    <property type="entry name" value="ARM_UBP24_USP9X-Y"/>
    <property type="match status" value="2"/>
</dbReference>
<dbReference type="GO" id="GO:0009966">
    <property type="term" value="P:regulation of signal transduction"/>
    <property type="evidence" value="ECO:0007669"/>
    <property type="project" value="UniProtKB-ARBA"/>
</dbReference>
<dbReference type="FunFam" id="3.90.70.10:FF:000014">
    <property type="entry name" value="Ubiquitin carboxyl-terminal hydrolase 34"/>
    <property type="match status" value="1"/>
</dbReference>
<dbReference type="InterPro" id="IPR016024">
    <property type="entry name" value="ARM-type_fold"/>
</dbReference>
<name>A0A6L2PIU4_COPFO</name>
<evidence type="ECO:0000256" key="5">
    <source>
        <dbReference type="ARBA" id="ARBA00022786"/>
    </source>
</evidence>
<dbReference type="SUPFAM" id="SSF54001">
    <property type="entry name" value="Cysteine proteinases"/>
    <property type="match status" value="1"/>
</dbReference>
<dbReference type="OrthoDB" id="289038at2759"/>
<feature type="compositionally biased region" description="Low complexity" evidence="8">
    <location>
        <begin position="3457"/>
        <end position="3479"/>
    </location>
</feature>
<evidence type="ECO:0000256" key="2">
    <source>
        <dbReference type="ARBA" id="ARBA00009085"/>
    </source>
</evidence>
<dbReference type="FunCoup" id="A0A6L2PIU4">
    <property type="interactions" value="2031"/>
</dbReference>
<dbReference type="Gene3D" id="3.90.70.10">
    <property type="entry name" value="Cysteine proteinases"/>
    <property type="match status" value="1"/>
</dbReference>
<dbReference type="Pfam" id="PF00443">
    <property type="entry name" value="UCH"/>
    <property type="match status" value="1"/>
</dbReference>
<comment type="caution">
    <text evidence="10">The sequence shown here is derived from an EMBL/GenBank/DDBJ whole genome shotgun (WGS) entry which is preliminary data.</text>
</comment>
<evidence type="ECO:0000259" key="9">
    <source>
        <dbReference type="PROSITE" id="PS50235"/>
    </source>
</evidence>
<gene>
    <name evidence="10" type="ORF">Cfor_00688</name>
</gene>
<dbReference type="GO" id="GO:0005829">
    <property type="term" value="C:cytosol"/>
    <property type="evidence" value="ECO:0007669"/>
    <property type="project" value="TreeGrafter"/>
</dbReference>